<dbReference type="GO" id="GO:0005737">
    <property type="term" value="C:cytoplasm"/>
    <property type="evidence" value="ECO:0007669"/>
    <property type="project" value="TreeGrafter"/>
</dbReference>
<sequence length="659" mass="74789">MDYHDHLELHSESDPYDDLRTYRICSNLQARLLSLPGFGIYFEASLDSTDPVACIRVLISSGVPLCHLFNLLPAGRYPRIQLDFSTSRDDNYTQRLAIARFALHVNQAFECEHFTVNDILSSQSTSGFNKAFNAVSAVLDKLNAVSAVGGQLSLTNRRDKGQQGALHAINNLLISERNHVASLKILEDFLDALPTVGRPNSDSMSLIFPKKMFVFCRKLRIQLECIAQLPWEEQNWGAPFISQAMDMTMNLRIHCVNWILIKPALADLDMETLKASCPMSLSLQKLNYSCSIKLPGKATFGSVDALVLVPFERLSHYSEFLKQLISSSASTNHKYHKELLLGVACIQQVTETVLKAQRKTISDRVYETLKTRIADWQSLDFNSLGHLILEGNLLTRRNDILQNFDVFLFENKLLLCDEIEIFPPIPLNTSRIGRRGVMSTSILPSQQHSLYIKDQIPVRVITNVIQTEFRRVKDNGLHIFFELALSVEGHVVSLLYPDHDDMQKWYHELHSAQEREGELRDKDLEGTSRSRVQGYHLPSSRPHAVAQRKRAATYNGTLTDIENGPLPEPLLNVHFAPHRSAFVKLHFGGNSFVLSVPLPVEFDDLLERIDKKFRHFPRWNTEGRTITHTSADGHVVSIGPKTPLDTIFQERTMISLWIK</sequence>
<protein>
    <recommendedName>
        <fullName evidence="2">DH domain-containing protein</fullName>
    </recommendedName>
</protein>
<dbReference type="SUPFAM" id="SSF54277">
    <property type="entry name" value="CAD &amp; PB1 domains"/>
    <property type="match status" value="1"/>
</dbReference>
<evidence type="ECO:0000259" key="2">
    <source>
        <dbReference type="PROSITE" id="PS50010"/>
    </source>
</evidence>
<dbReference type="PANTHER" id="PTHR47339">
    <property type="entry name" value="CELL DIVISION CONTROL PROTEIN 24"/>
    <property type="match status" value="1"/>
</dbReference>
<feature type="region of interest" description="Disordered" evidence="1">
    <location>
        <begin position="516"/>
        <end position="546"/>
    </location>
</feature>
<dbReference type="InterPro" id="IPR035899">
    <property type="entry name" value="DBL_dom_sf"/>
</dbReference>
<gene>
    <name evidence="3" type="ORF">F5890DRAFT_1652592</name>
</gene>
<dbReference type="SUPFAM" id="SSF50729">
    <property type="entry name" value="PH domain-like"/>
    <property type="match status" value="1"/>
</dbReference>
<dbReference type="SUPFAM" id="SSF48065">
    <property type="entry name" value="DBL homology domain (DH-domain)"/>
    <property type="match status" value="1"/>
</dbReference>
<dbReference type="Pfam" id="PF06395">
    <property type="entry name" value="CDC24"/>
    <property type="match status" value="1"/>
</dbReference>
<dbReference type="InterPro" id="IPR011993">
    <property type="entry name" value="PH-like_dom_sf"/>
</dbReference>
<organism evidence="3 4">
    <name type="scientific">Lentinula detonsa</name>
    <dbReference type="NCBI Taxonomy" id="2804962"/>
    <lineage>
        <taxon>Eukaryota</taxon>
        <taxon>Fungi</taxon>
        <taxon>Dikarya</taxon>
        <taxon>Basidiomycota</taxon>
        <taxon>Agaricomycotina</taxon>
        <taxon>Agaricomycetes</taxon>
        <taxon>Agaricomycetidae</taxon>
        <taxon>Agaricales</taxon>
        <taxon>Marasmiineae</taxon>
        <taxon>Omphalotaceae</taxon>
        <taxon>Lentinula</taxon>
    </lineage>
</organism>
<dbReference type="InterPro" id="IPR010481">
    <property type="entry name" value="Cdc24/Scd1_N"/>
</dbReference>
<dbReference type="Gene3D" id="2.30.29.30">
    <property type="entry name" value="Pleckstrin-homology domain (PH domain)/Phosphotyrosine-binding domain (PTB)"/>
    <property type="match status" value="1"/>
</dbReference>
<evidence type="ECO:0000313" key="4">
    <source>
        <dbReference type="Proteomes" id="UP001163850"/>
    </source>
</evidence>
<feature type="domain" description="DH" evidence="2">
    <location>
        <begin position="164"/>
        <end position="356"/>
    </location>
</feature>
<dbReference type="GO" id="GO:0030010">
    <property type="term" value="P:establishment of cell polarity"/>
    <property type="evidence" value="ECO:0007669"/>
    <property type="project" value="TreeGrafter"/>
</dbReference>
<dbReference type="Proteomes" id="UP001163850">
    <property type="component" value="Unassembled WGS sequence"/>
</dbReference>
<dbReference type="GO" id="GO:0005085">
    <property type="term" value="F:guanyl-nucleotide exchange factor activity"/>
    <property type="evidence" value="ECO:0007669"/>
    <property type="project" value="InterPro"/>
</dbReference>
<dbReference type="EMBL" id="MU801977">
    <property type="protein sequence ID" value="KAJ3984844.1"/>
    <property type="molecule type" value="Genomic_DNA"/>
</dbReference>
<dbReference type="InterPro" id="IPR000219">
    <property type="entry name" value="DH_dom"/>
</dbReference>
<dbReference type="GO" id="GO:0005634">
    <property type="term" value="C:nucleus"/>
    <property type="evidence" value="ECO:0007669"/>
    <property type="project" value="TreeGrafter"/>
</dbReference>
<dbReference type="GO" id="GO:0031106">
    <property type="term" value="P:septin ring organization"/>
    <property type="evidence" value="ECO:0007669"/>
    <property type="project" value="TreeGrafter"/>
</dbReference>
<dbReference type="PROSITE" id="PS50010">
    <property type="entry name" value="DH_2"/>
    <property type="match status" value="1"/>
</dbReference>
<dbReference type="GO" id="GO:0043332">
    <property type="term" value="C:mating projection tip"/>
    <property type="evidence" value="ECO:0007669"/>
    <property type="project" value="TreeGrafter"/>
</dbReference>
<dbReference type="GO" id="GO:0000935">
    <property type="term" value="C:division septum"/>
    <property type="evidence" value="ECO:0007669"/>
    <property type="project" value="TreeGrafter"/>
</dbReference>
<reference evidence="3" key="1">
    <citation type="submission" date="2022-08" db="EMBL/GenBank/DDBJ databases">
        <authorList>
            <consortium name="DOE Joint Genome Institute"/>
            <person name="Min B."/>
            <person name="Riley R."/>
            <person name="Sierra-Patev S."/>
            <person name="Naranjo-Ortiz M."/>
            <person name="Looney B."/>
            <person name="Konkel Z."/>
            <person name="Slot J.C."/>
            <person name="Sakamoto Y."/>
            <person name="Steenwyk J.L."/>
            <person name="Rokas A."/>
            <person name="Carro J."/>
            <person name="Camarero S."/>
            <person name="Ferreira P."/>
            <person name="Molpeceres G."/>
            <person name="Ruiz-Duenas F.J."/>
            <person name="Serrano A."/>
            <person name="Henrissat B."/>
            <person name="Drula E."/>
            <person name="Hughes K.W."/>
            <person name="Mata J.L."/>
            <person name="Ishikawa N.K."/>
            <person name="Vargas-Isla R."/>
            <person name="Ushijima S."/>
            <person name="Smith C.A."/>
            <person name="Ahrendt S."/>
            <person name="Andreopoulos W."/>
            <person name="He G."/>
            <person name="Labutti K."/>
            <person name="Lipzen A."/>
            <person name="Ng V."/>
            <person name="Sandor L."/>
            <person name="Barry K."/>
            <person name="Martinez A.T."/>
            <person name="Xiao Y."/>
            <person name="Gibbons J.G."/>
            <person name="Terashima K."/>
            <person name="Hibbett D.S."/>
            <person name="Grigoriev I.V."/>
        </authorList>
    </citation>
    <scope>NUCLEOTIDE SEQUENCE</scope>
    <source>
        <strain evidence="3">TFB7829</strain>
    </source>
</reference>
<dbReference type="Gene3D" id="1.20.900.10">
    <property type="entry name" value="Dbl homology (DH) domain"/>
    <property type="match status" value="1"/>
</dbReference>
<dbReference type="PANTHER" id="PTHR47339:SF1">
    <property type="entry name" value="CELL DIVISION CONTROL PROTEIN 24"/>
    <property type="match status" value="1"/>
</dbReference>
<dbReference type="InterPro" id="IPR053026">
    <property type="entry name" value="CDC42_GEF"/>
</dbReference>
<evidence type="ECO:0000256" key="1">
    <source>
        <dbReference type="SAM" id="MobiDB-lite"/>
    </source>
</evidence>
<accession>A0AA38PZZ1</accession>
<evidence type="ECO:0000313" key="3">
    <source>
        <dbReference type="EMBL" id="KAJ3984844.1"/>
    </source>
</evidence>
<dbReference type="Pfam" id="PF15411">
    <property type="entry name" value="PH_10"/>
    <property type="match status" value="1"/>
</dbReference>
<proteinExistence type="predicted"/>
<feature type="compositionally biased region" description="Basic and acidic residues" evidence="1">
    <location>
        <begin position="516"/>
        <end position="528"/>
    </location>
</feature>
<name>A0AA38PZZ1_9AGAR</name>
<dbReference type="AlphaFoldDB" id="A0AA38PZZ1"/>
<dbReference type="Gene3D" id="3.10.20.90">
    <property type="entry name" value="Phosphatidylinositol 3-kinase Catalytic Subunit, Chain A, domain 1"/>
    <property type="match status" value="1"/>
</dbReference>
<comment type="caution">
    <text evidence="3">The sequence shown here is derived from an EMBL/GenBank/DDBJ whole genome shotgun (WGS) entry which is preliminary data.</text>
</comment>